<protein>
    <submittedName>
        <fullName evidence="1">Uncharacterized protein</fullName>
    </submittedName>
</protein>
<name>A0A0E9XEK7_ANGAN</name>
<evidence type="ECO:0000313" key="1">
    <source>
        <dbReference type="EMBL" id="JAI00872.1"/>
    </source>
</evidence>
<sequence>MICWGMMTLTKRSCLQVRRKVLHSGHLNITRHFLM</sequence>
<reference evidence="1" key="2">
    <citation type="journal article" date="2015" name="Fish Shellfish Immunol.">
        <title>Early steps in the European eel (Anguilla anguilla)-Vibrio vulnificus interaction in the gills: Role of the RtxA13 toxin.</title>
        <authorList>
            <person name="Callol A."/>
            <person name="Pajuelo D."/>
            <person name="Ebbesson L."/>
            <person name="Teles M."/>
            <person name="MacKenzie S."/>
            <person name="Amaro C."/>
        </authorList>
    </citation>
    <scope>NUCLEOTIDE SEQUENCE</scope>
</reference>
<organism evidence="1">
    <name type="scientific">Anguilla anguilla</name>
    <name type="common">European freshwater eel</name>
    <name type="synonym">Muraena anguilla</name>
    <dbReference type="NCBI Taxonomy" id="7936"/>
    <lineage>
        <taxon>Eukaryota</taxon>
        <taxon>Metazoa</taxon>
        <taxon>Chordata</taxon>
        <taxon>Craniata</taxon>
        <taxon>Vertebrata</taxon>
        <taxon>Euteleostomi</taxon>
        <taxon>Actinopterygii</taxon>
        <taxon>Neopterygii</taxon>
        <taxon>Teleostei</taxon>
        <taxon>Anguilliformes</taxon>
        <taxon>Anguillidae</taxon>
        <taxon>Anguilla</taxon>
    </lineage>
</organism>
<reference evidence="1" key="1">
    <citation type="submission" date="2014-11" db="EMBL/GenBank/DDBJ databases">
        <authorList>
            <person name="Amaro Gonzalez C."/>
        </authorList>
    </citation>
    <scope>NUCLEOTIDE SEQUENCE</scope>
</reference>
<proteinExistence type="predicted"/>
<accession>A0A0E9XEK7</accession>
<dbReference type="AlphaFoldDB" id="A0A0E9XEK7"/>
<dbReference type="EMBL" id="GBXM01007706">
    <property type="protein sequence ID" value="JAI00872.1"/>
    <property type="molecule type" value="Transcribed_RNA"/>
</dbReference>